<evidence type="ECO:0000313" key="3">
    <source>
        <dbReference type="EMBL" id="KAL1140925.1"/>
    </source>
</evidence>
<evidence type="ECO:0008006" key="5">
    <source>
        <dbReference type="Google" id="ProtNLM"/>
    </source>
</evidence>
<dbReference type="InterPro" id="IPR050333">
    <property type="entry name" value="SLRP"/>
</dbReference>
<keyword evidence="4" id="KW-1185">Reference proteome</keyword>
<accession>A0ABD0YY98</accession>
<dbReference type="PANTHER" id="PTHR45712">
    <property type="entry name" value="AGAP008170-PA"/>
    <property type="match status" value="1"/>
</dbReference>
<dbReference type="SMART" id="SM00364">
    <property type="entry name" value="LRR_BAC"/>
    <property type="match status" value="9"/>
</dbReference>
<protein>
    <recommendedName>
        <fullName evidence="5">Chaoptin</fullName>
    </recommendedName>
</protein>
<keyword evidence="2" id="KW-0677">Repeat</keyword>
<comment type="caution">
    <text evidence="3">The sequence shown here is derived from an EMBL/GenBank/DDBJ whole genome shotgun (WGS) entry which is preliminary data.</text>
</comment>
<dbReference type="SMART" id="SM00369">
    <property type="entry name" value="LRR_TYP"/>
    <property type="match status" value="22"/>
</dbReference>
<dbReference type="Pfam" id="PF00560">
    <property type="entry name" value="LRR_1"/>
    <property type="match status" value="1"/>
</dbReference>
<proteinExistence type="predicted"/>
<dbReference type="InterPro" id="IPR001611">
    <property type="entry name" value="Leu-rich_rpt"/>
</dbReference>
<evidence type="ECO:0000256" key="2">
    <source>
        <dbReference type="ARBA" id="ARBA00022737"/>
    </source>
</evidence>
<dbReference type="SUPFAM" id="SSF52047">
    <property type="entry name" value="RNI-like"/>
    <property type="match status" value="1"/>
</dbReference>
<dbReference type="SUPFAM" id="SSF52058">
    <property type="entry name" value="L domain-like"/>
    <property type="match status" value="3"/>
</dbReference>
<evidence type="ECO:0000256" key="1">
    <source>
        <dbReference type="ARBA" id="ARBA00022614"/>
    </source>
</evidence>
<dbReference type="InterPro" id="IPR003591">
    <property type="entry name" value="Leu-rich_rpt_typical-subtyp"/>
</dbReference>
<dbReference type="Proteomes" id="UP001558652">
    <property type="component" value="Unassembled WGS sequence"/>
</dbReference>
<feature type="non-terminal residue" evidence="3">
    <location>
        <position position="1"/>
    </location>
</feature>
<organism evidence="3 4">
    <name type="scientific">Ranatra chinensis</name>
    <dbReference type="NCBI Taxonomy" id="642074"/>
    <lineage>
        <taxon>Eukaryota</taxon>
        <taxon>Metazoa</taxon>
        <taxon>Ecdysozoa</taxon>
        <taxon>Arthropoda</taxon>
        <taxon>Hexapoda</taxon>
        <taxon>Insecta</taxon>
        <taxon>Pterygota</taxon>
        <taxon>Neoptera</taxon>
        <taxon>Paraneoptera</taxon>
        <taxon>Hemiptera</taxon>
        <taxon>Heteroptera</taxon>
        <taxon>Panheteroptera</taxon>
        <taxon>Nepomorpha</taxon>
        <taxon>Nepidae</taxon>
        <taxon>Ranatrinae</taxon>
        <taxon>Ranatra</taxon>
    </lineage>
</organism>
<evidence type="ECO:0000313" key="4">
    <source>
        <dbReference type="Proteomes" id="UP001558652"/>
    </source>
</evidence>
<reference evidence="3 4" key="1">
    <citation type="submission" date="2024-07" db="EMBL/GenBank/DDBJ databases">
        <title>Chromosome-level genome assembly of the water stick insect Ranatra chinensis (Heteroptera: Nepidae).</title>
        <authorList>
            <person name="Liu X."/>
        </authorList>
    </citation>
    <scope>NUCLEOTIDE SEQUENCE [LARGE SCALE GENOMIC DNA]</scope>
    <source>
        <strain evidence="3">Cailab_2021Rc</strain>
        <tissue evidence="3">Muscle</tissue>
    </source>
</reference>
<dbReference type="SMART" id="SM00365">
    <property type="entry name" value="LRR_SD22"/>
    <property type="match status" value="8"/>
</dbReference>
<dbReference type="PROSITE" id="PS51450">
    <property type="entry name" value="LRR"/>
    <property type="match status" value="7"/>
</dbReference>
<dbReference type="PRINTS" id="PR00019">
    <property type="entry name" value="LEURICHRPT"/>
</dbReference>
<dbReference type="InterPro" id="IPR032675">
    <property type="entry name" value="LRR_dom_sf"/>
</dbReference>
<gene>
    <name evidence="3" type="ORF">AAG570_000853</name>
</gene>
<keyword evidence="1" id="KW-0433">Leucine-rich repeat</keyword>
<name>A0ABD0YY98_9HEMI</name>
<dbReference type="FunFam" id="3.80.10.10:FF:001164">
    <property type="entry name" value="GH01279p"/>
    <property type="match status" value="1"/>
</dbReference>
<dbReference type="PANTHER" id="PTHR45712:SF22">
    <property type="entry name" value="INSULIN-LIKE GROWTH FACTOR-BINDING PROTEIN COMPLEX ACID LABILE SUBUNIT"/>
    <property type="match status" value="1"/>
</dbReference>
<dbReference type="AlphaFoldDB" id="A0ABD0YY98"/>
<dbReference type="Pfam" id="PF13855">
    <property type="entry name" value="LRR_8"/>
    <property type="match status" value="8"/>
</dbReference>
<dbReference type="EMBL" id="JBFDAA010000001">
    <property type="protein sequence ID" value="KAL1140925.1"/>
    <property type="molecule type" value="Genomic_DNA"/>
</dbReference>
<sequence>TGLYKLEISSNPIYTLHDESLTGLERTLWELHVTHCKLSALPGNALRHLYKLKVLNATGNQIMELNADQLKGVGLSLQTLILAKNGLSSLPAGVFGGLQRLEVLDLSGNSLAAFNPATFTPPPPRLYRIDLADNLFENVPYKELSNIRTLRVLDLSYNVIGLMDGSPASGRLSLDSLDLSYNRIAMLGAQAMANFEVANTTSFRANPLSDIEPNAFKGCRITELILAECHLSEINPESFNELDNSLQLLDLSGNNISTFSFEFLQRYNSIRTVRLDWNQVSDIKMLDDQESGEQLSLLQFDISGKTNQPVTPKNFPKLTHLQSFTFSRTYQPTMSSEDFAAFSVELETLRILDGGLTSLTPQLFKHTRGIKTLDLTDNNIESVDTKCFVELGHSLEYLILTHALNKKITSFPGSFLRPLNALRVLKLNHNHLKVFPQDVSKLGNLKILHAQDNSIDSLGNNIFKEEVHRKLEEVDLSFNRIPKVTTGTFSDLDRLKNLYLPDNIISQVDRGAFANLAELTGLWLRGNRIPNLPPEAFQNLPNLQILDLAFNSLKEFNFACLEQVGTLSELTVNVSHNALRSMVVNVTLGGKDIVYTNVKDMSHNNMTFIGRDYLGPLQHSLTHLYLNNNGFTNASRNMFPEMPHLQFIDMSYNYLMEIDFDTLRNVRNLQVLLLDHNQLTEVPNRLLSSLSSLRRLDLSHNRLNSLMDSSITSPNLARVDFSHNQLGRAPLSAFTPTSASCLCELDLSFNRISVLPSSESFGRFSNLRKLDVSGNRLSEIGNSLSLMPLLCRVNLAHNSLHIGSKDFAGMEHTLSHLDLTNTTLQYVPSLPLPSLVTLALGHNQLSHLPPDMAANLTSLKRLDVSYNEMTSVPAFPQLRSLNIAANPITTITNNSFKAFPHLLRLNLQHLPLTEFDSVALSNLLVLRSIHLSNYKQIQNFNIPQWLEKNKSLRNLYIEV</sequence>
<dbReference type="Gene3D" id="3.80.10.10">
    <property type="entry name" value="Ribonuclease Inhibitor"/>
    <property type="match status" value="7"/>
</dbReference>